<evidence type="ECO:0000313" key="1">
    <source>
        <dbReference type="EMBL" id="KAK3288391.1"/>
    </source>
</evidence>
<proteinExistence type="predicted"/>
<keyword evidence="2" id="KW-1185">Reference proteome</keyword>
<dbReference type="EMBL" id="LGRX02000505">
    <property type="protein sequence ID" value="KAK3288391.1"/>
    <property type="molecule type" value="Genomic_DNA"/>
</dbReference>
<comment type="caution">
    <text evidence="1">The sequence shown here is derived from an EMBL/GenBank/DDBJ whole genome shotgun (WGS) entry which is preliminary data.</text>
</comment>
<evidence type="ECO:0000313" key="2">
    <source>
        <dbReference type="Proteomes" id="UP001190700"/>
    </source>
</evidence>
<dbReference type="AlphaFoldDB" id="A0AAE0LK58"/>
<protein>
    <submittedName>
        <fullName evidence="1">Uncharacterized protein</fullName>
    </submittedName>
</protein>
<organism evidence="1 2">
    <name type="scientific">Cymbomonas tetramitiformis</name>
    <dbReference type="NCBI Taxonomy" id="36881"/>
    <lineage>
        <taxon>Eukaryota</taxon>
        <taxon>Viridiplantae</taxon>
        <taxon>Chlorophyta</taxon>
        <taxon>Pyramimonadophyceae</taxon>
        <taxon>Pyramimonadales</taxon>
        <taxon>Pyramimonadaceae</taxon>
        <taxon>Cymbomonas</taxon>
    </lineage>
</organism>
<accession>A0AAE0LK58</accession>
<dbReference type="Proteomes" id="UP001190700">
    <property type="component" value="Unassembled WGS sequence"/>
</dbReference>
<reference evidence="1 2" key="1">
    <citation type="journal article" date="2015" name="Genome Biol. Evol.">
        <title>Comparative Genomics of a Bacterivorous Green Alga Reveals Evolutionary Causalities and Consequences of Phago-Mixotrophic Mode of Nutrition.</title>
        <authorList>
            <person name="Burns J.A."/>
            <person name="Paasch A."/>
            <person name="Narechania A."/>
            <person name="Kim E."/>
        </authorList>
    </citation>
    <scope>NUCLEOTIDE SEQUENCE [LARGE SCALE GENOMIC DNA]</scope>
    <source>
        <strain evidence="1 2">PLY_AMNH</strain>
    </source>
</reference>
<gene>
    <name evidence="1" type="ORF">CYMTET_4143</name>
</gene>
<sequence length="109" mass="12249">MPYIIVSSVKSVLIPPALKLASMAWSTMMTVETPFPAAHHLDIWLYARRPPGLEIKAGIEDIHTIVSSMKLYVYELKQAHLHTLLATAMGSAPDRLWQPSNRITDIRLD</sequence>
<name>A0AAE0LK58_9CHLO</name>